<dbReference type="GO" id="GO:0003677">
    <property type="term" value="F:DNA binding"/>
    <property type="evidence" value="ECO:0007669"/>
    <property type="project" value="UniProtKB-KW"/>
</dbReference>
<dbReference type="EMBL" id="PJZK01000016">
    <property type="protein sequence ID" value="PLR47060.1"/>
    <property type="molecule type" value="Genomic_DNA"/>
</dbReference>
<proteinExistence type="inferred from homology"/>
<keyword evidence="7" id="KW-1185">Reference proteome</keyword>
<dbReference type="Gene3D" id="1.10.10.10">
    <property type="entry name" value="Winged helix-like DNA-binding domain superfamily/Winged helix DNA-binding domain"/>
    <property type="match status" value="1"/>
</dbReference>
<comment type="caution">
    <text evidence="6">The sequence shown here is derived from an EMBL/GenBank/DDBJ whole genome shotgun (WGS) entry which is preliminary data.</text>
</comment>
<dbReference type="SUPFAM" id="SSF46785">
    <property type="entry name" value="Winged helix' DNA-binding domain"/>
    <property type="match status" value="1"/>
</dbReference>
<evidence type="ECO:0000313" key="7">
    <source>
        <dbReference type="Proteomes" id="UP000234626"/>
    </source>
</evidence>
<dbReference type="InterPro" id="IPR050176">
    <property type="entry name" value="LTTR"/>
</dbReference>
<evidence type="ECO:0000256" key="1">
    <source>
        <dbReference type="ARBA" id="ARBA00009437"/>
    </source>
</evidence>
<dbReference type="SUPFAM" id="SSF53850">
    <property type="entry name" value="Periplasmic binding protein-like II"/>
    <property type="match status" value="1"/>
</dbReference>
<keyword evidence="3" id="KW-0238">DNA-binding</keyword>
<evidence type="ECO:0000256" key="3">
    <source>
        <dbReference type="ARBA" id="ARBA00023125"/>
    </source>
</evidence>
<evidence type="ECO:0000256" key="2">
    <source>
        <dbReference type="ARBA" id="ARBA00023015"/>
    </source>
</evidence>
<gene>
    <name evidence="6" type="ORF">CYR34_15075</name>
</gene>
<dbReference type="InterPro" id="IPR000847">
    <property type="entry name" value="LysR_HTH_N"/>
</dbReference>
<dbReference type="AlphaFoldDB" id="A0A2N5EKN3"/>
<dbReference type="Proteomes" id="UP000234626">
    <property type="component" value="Unassembled WGS sequence"/>
</dbReference>
<evidence type="ECO:0000259" key="5">
    <source>
        <dbReference type="PROSITE" id="PS50931"/>
    </source>
</evidence>
<keyword evidence="4" id="KW-0804">Transcription</keyword>
<dbReference type="PANTHER" id="PTHR30579:SF7">
    <property type="entry name" value="HTH-TYPE TRANSCRIPTIONAL REGULATOR LRHA-RELATED"/>
    <property type="match status" value="1"/>
</dbReference>
<dbReference type="Pfam" id="PF03466">
    <property type="entry name" value="LysR_substrate"/>
    <property type="match status" value="1"/>
</dbReference>
<evidence type="ECO:0000313" key="6">
    <source>
        <dbReference type="EMBL" id="PLR47060.1"/>
    </source>
</evidence>
<feature type="domain" description="HTH lysR-type" evidence="5">
    <location>
        <begin position="8"/>
        <end position="65"/>
    </location>
</feature>
<dbReference type="Pfam" id="PF00126">
    <property type="entry name" value="HTH_1"/>
    <property type="match status" value="1"/>
</dbReference>
<keyword evidence="2" id="KW-0805">Transcription regulation</keyword>
<accession>A0A2N5EKN3</accession>
<comment type="similarity">
    <text evidence="1">Belongs to the LysR transcriptional regulatory family.</text>
</comment>
<dbReference type="InterPro" id="IPR036390">
    <property type="entry name" value="WH_DNA-bd_sf"/>
</dbReference>
<dbReference type="PROSITE" id="PS50931">
    <property type="entry name" value="HTH_LYSR"/>
    <property type="match status" value="1"/>
</dbReference>
<dbReference type="RefSeq" id="WP_101835473.1">
    <property type="nucleotide sequence ID" value="NZ_PJZG01000031.1"/>
</dbReference>
<dbReference type="GO" id="GO:0003700">
    <property type="term" value="F:DNA-binding transcription factor activity"/>
    <property type="evidence" value="ECO:0007669"/>
    <property type="project" value="InterPro"/>
</dbReference>
<evidence type="ECO:0000256" key="4">
    <source>
        <dbReference type="ARBA" id="ARBA00023163"/>
    </source>
</evidence>
<dbReference type="PANTHER" id="PTHR30579">
    <property type="entry name" value="TRANSCRIPTIONAL REGULATOR"/>
    <property type="match status" value="1"/>
</dbReference>
<organism evidence="6 7">
    <name type="scientific">Chimaeribacter arupi</name>
    <dbReference type="NCBI Taxonomy" id="2060066"/>
    <lineage>
        <taxon>Bacteria</taxon>
        <taxon>Pseudomonadati</taxon>
        <taxon>Pseudomonadota</taxon>
        <taxon>Gammaproteobacteria</taxon>
        <taxon>Enterobacterales</taxon>
        <taxon>Yersiniaceae</taxon>
        <taxon>Chimaeribacter</taxon>
    </lineage>
</organism>
<name>A0A2N5EKN3_9GAMM</name>
<reference evidence="6 7" key="1">
    <citation type="submission" date="2017-12" db="EMBL/GenBank/DDBJ databases">
        <title>Characterization of six clinical isolates of Enterochimera gen. nov., a novel genus of the Yersiniaciae family and the three species Enterochimera arupensis sp. nov., Enterochimera coloradensis sp. nov, and Enterochimera californica sp. nov.</title>
        <authorList>
            <person name="Rossi A."/>
            <person name="Fisher M."/>
        </authorList>
    </citation>
    <scope>NUCLEOTIDE SEQUENCE [LARGE SCALE GENOMIC DNA]</scope>
    <source>
        <strain evidence="6 7">2016Iso1</strain>
    </source>
</reference>
<dbReference type="InterPro" id="IPR005119">
    <property type="entry name" value="LysR_subst-bd"/>
</dbReference>
<protein>
    <submittedName>
        <fullName evidence="6">LysR family transcriptional regulator</fullName>
    </submittedName>
</protein>
<dbReference type="Gene3D" id="3.40.190.10">
    <property type="entry name" value="Periplasmic binding protein-like II"/>
    <property type="match status" value="2"/>
</dbReference>
<sequence>MSKRPWCFDLDALQSFVTGIELGSFAQAADRLGRSTSAVSAQLKKLEQQCGVALVEKSGRHLVPSRQGEVLLGYARRLLALNSEAALAVCGETLSGPLRVGMQEDFGERLLPAVLGAFSRAHPEVQLTARIGRNAELLRGITAGELDLALCWQWQQSTPWMASLGSVPLCWIGAQPGDVMRFRQTHTPLPLVMFEAPCLMRQRATEALDRAGIPWRIALESRSLQGIWAAVSAGLGVTVRADAGLPENLHRLDAATLPALGDAGITLHQGSAGLTDAALSLKKQICHELALKINPAT</sequence>
<dbReference type="InterPro" id="IPR036388">
    <property type="entry name" value="WH-like_DNA-bd_sf"/>
</dbReference>
<dbReference type="OrthoDB" id="5723059at2"/>